<dbReference type="InterPro" id="IPR012340">
    <property type="entry name" value="NA-bd_OB-fold"/>
</dbReference>
<name>A0AAU9X0S7_9CNID</name>
<evidence type="ECO:0000313" key="2">
    <source>
        <dbReference type="Proteomes" id="UP001159428"/>
    </source>
</evidence>
<reference evidence="1 2" key="1">
    <citation type="submission" date="2022-05" db="EMBL/GenBank/DDBJ databases">
        <authorList>
            <consortium name="Genoscope - CEA"/>
            <person name="William W."/>
        </authorList>
    </citation>
    <scope>NUCLEOTIDE SEQUENCE [LARGE SCALE GENOMIC DNA]</scope>
</reference>
<dbReference type="Gene3D" id="2.40.50.140">
    <property type="entry name" value="Nucleic acid-binding proteins"/>
    <property type="match status" value="1"/>
</dbReference>
<sequence>TSLGTALVGYVHNVSPVKRNKRNTLNYSTFTLQVRENSMHDALCYSTTKRAILAEKEASRTPIKIARFTRTADHTKLVVNDITHVTAPNSLECPFQFCQNLDNQTTTTLEKLDEAPEDKLTIFCKVLKLSETKVVGRAKYNVANATIADYTGQITLDVWNNLIPQIQENKVYKFTNLSVRFWNGVRKLTTPTNSVVLETPNPLLEGLEVEDTSSPYQETTLLLSRIESIESVEKYKICGHCAKRIIQVQGLLVNCDHCYHKLRASSCPTKLSASIVVKNESTKLYLSVRDHVLQQLLGLYDPDDIDTNHIEEKPLFLEN</sequence>
<dbReference type="EMBL" id="CALNXJ010000026">
    <property type="protein sequence ID" value="CAH3131703.1"/>
    <property type="molecule type" value="Genomic_DNA"/>
</dbReference>
<gene>
    <name evidence="1" type="ORF">PMEA_00014790</name>
</gene>
<proteinExistence type="predicted"/>
<comment type="caution">
    <text evidence="1">The sequence shown here is derived from an EMBL/GenBank/DDBJ whole genome shotgun (WGS) entry which is preliminary data.</text>
</comment>
<feature type="non-terminal residue" evidence="1">
    <location>
        <position position="1"/>
    </location>
</feature>
<dbReference type="AlphaFoldDB" id="A0AAU9X0S7"/>
<keyword evidence="2" id="KW-1185">Reference proteome</keyword>
<accession>A0AAU9X0S7</accession>
<evidence type="ECO:0000313" key="1">
    <source>
        <dbReference type="EMBL" id="CAH3131703.1"/>
    </source>
</evidence>
<organism evidence="1 2">
    <name type="scientific">Pocillopora meandrina</name>
    <dbReference type="NCBI Taxonomy" id="46732"/>
    <lineage>
        <taxon>Eukaryota</taxon>
        <taxon>Metazoa</taxon>
        <taxon>Cnidaria</taxon>
        <taxon>Anthozoa</taxon>
        <taxon>Hexacorallia</taxon>
        <taxon>Scleractinia</taxon>
        <taxon>Astrocoeniina</taxon>
        <taxon>Pocilloporidae</taxon>
        <taxon>Pocillopora</taxon>
    </lineage>
</organism>
<protein>
    <submittedName>
        <fullName evidence="1">Uncharacterized protein</fullName>
    </submittedName>
</protein>
<dbReference type="Proteomes" id="UP001159428">
    <property type="component" value="Unassembled WGS sequence"/>
</dbReference>
<dbReference type="SUPFAM" id="SSF50249">
    <property type="entry name" value="Nucleic acid-binding proteins"/>
    <property type="match status" value="1"/>
</dbReference>